<organism evidence="4 5">
    <name type="scientific">Oceanobacillus limi</name>
    <dbReference type="NCBI Taxonomy" id="930131"/>
    <lineage>
        <taxon>Bacteria</taxon>
        <taxon>Bacillati</taxon>
        <taxon>Bacillota</taxon>
        <taxon>Bacilli</taxon>
        <taxon>Bacillales</taxon>
        <taxon>Bacillaceae</taxon>
        <taxon>Oceanobacillus</taxon>
    </lineage>
</organism>
<dbReference type="InterPro" id="IPR011055">
    <property type="entry name" value="Dup_hybrid_motif"/>
</dbReference>
<dbReference type="AlphaFoldDB" id="A0A1I0HGE9"/>
<evidence type="ECO:0000256" key="2">
    <source>
        <dbReference type="SAM" id="Phobius"/>
    </source>
</evidence>
<evidence type="ECO:0000256" key="1">
    <source>
        <dbReference type="SAM" id="MobiDB-lite"/>
    </source>
</evidence>
<evidence type="ECO:0000313" key="4">
    <source>
        <dbReference type="EMBL" id="SET82944.1"/>
    </source>
</evidence>
<gene>
    <name evidence="4" type="ORF">SAMN05216389_13421</name>
</gene>
<dbReference type="CDD" id="cd12797">
    <property type="entry name" value="M23_peptidase"/>
    <property type="match status" value="1"/>
</dbReference>
<dbReference type="Pfam" id="PF01551">
    <property type="entry name" value="Peptidase_M23"/>
    <property type="match status" value="1"/>
</dbReference>
<sequence length="256" mass="28482">MNNGVKQVRKSISERKKKRGITSNSKDISTKQIMPLPQDEEKHGYYPSFFESEGGTKQRSNFISGFVLKGILSAMLFFGVALLWESDADVLVKPKDWTSNALTEEFPFANVYKWYQDSFGTPLAFSPSQQVSNDNNQALAYPVSGSVTETFQANGKGIMISPDGTSNVSALREGIVIFSGNDRVTDKTVVIQHVDGSKSTYGFLSDIDVHLYQYIAANQRIGQFSPTNEGETVYFSIEKDNEYIDPVQVIKVDDNP</sequence>
<feature type="region of interest" description="Disordered" evidence="1">
    <location>
        <begin position="1"/>
        <end position="26"/>
    </location>
</feature>
<dbReference type="STRING" id="930131.SAMN05216389_13421"/>
<dbReference type="PANTHER" id="PTHR21666">
    <property type="entry name" value="PEPTIDASE-RELATED"/>
    <property type="match status" value="1"/>
</dbReference>
<dbReference type="SUPFAM" id="SSF51261">
    <property type="entry name" value="Duplicated hybrid motif"/>
    <property type="match status" value="1"/>
</dbReference>
<dbReference type="InterPro" id="IPR050570">
    <property type="entry name" value="Cell_wall_metabolism_enzyme"/>
</dbReference>
<dbReference type="InterPro" id="IPR016047">
    <property type="entry name" value="M23ase_b-sheet_dom"/>
</dbReference>
<keyword evidence="2" id="KW-0472">Membrane</keyword>
<dbReference type="Gene3D" id="2.70.70.10">
    <property type="entry name" value="Glucose Permease (Domain IIA)"/>
    <property type="match status" value="1"/>
</dbReference>
<evidence type="ECO:0000259" key="3">
    <source>
        <dbReference type="Pfam" id="PF01551"/>
    </source>
</evidence>
<dbReference type="GO" id="GO:0004222">
    <property type="term" value="F:metalloendopeptidase activity"/>
    <property type="evidence" value="ECO:0007669"/>
    <property type="project" value="TreeGrafter"/>
</dbReference>
<accession>A0A1I0HGE9</accession>
<dbReference type="Proteomes" id="UP000198618">
    <property type="component" value="Unassembled WGS sequence"/>
</dbReference>
<evidence type="ECO:0000313" key="5">
    <source>
        <dbReference type="Proteomes" id="UP000198618"/>
    </source>
</evidence>
<keyword evidence="2" id="KW-0812">Transmembrane</keyword>
<keyword evidence="5" id="KW-1185">Reference proteome</keyword>
<protein>
    <submittedName>
        <fullName evidence="4">Stage IV sporulation protein FA</fullName>
    </submittedName>
</protein>
<feature type="transmembrane region" description="Helical" evidence="2">
    <location>
        <begin position="66"/>
        <end position="84"/>
    </location>
</feature>
<dbReference type="OrthoDB" id="2986589at2"/>
<proteinExistence type="predicted"/>
<dbReference type="RefSeq" id="WP_090873047.1">
    <property type="nucleotide sequence ID" value="NZ_FOHE01000034.1"/>
</dbReference>
<reference evidence="4 5" key="1">
    <citation type="submission" date="2016-10" db="EMBL/GenBank/DDBJ databases">
        <authorList>
            <person name="de Groot N.N."/>
        </authorList>
    </citation>
    <scope>NUCLEOTIDE SEQUENCE [LARGE SCALE GENOMIC DNA]</scope>
    <source>
        <strain evidence="4 5">IBRC-M 10780</strain>
    </source>
</reference>
<keyword evidence="2" id="KW-1133">Transmembrane helix</keyword>
<feature type="domain" description="M23ase beta-sheet core" evidence="3">
    <location>
        <begin position="156"/>
        <end position="246"/>
    </location>
</feature>
<name>A0A1I0HGE9_9BACI</name>
<dbReference type="PANTHER" id="PTHR21666:SF274">
    <property type="entry name" value="STAGE IV SPORULATION PROTEIN FA"/>
    <property type="match status" value="1"/>
</dbReference>
<dbReference type="EMBL" id="FOHE01000034">
    <property type="protein sequence ID" value="SET82944.1"/>
    <property type="molecule type" value="Genomic_DNA"/>
</dbReference>